<dbReference type="AlphaFoldDB" id="U1HJ06"/>
<feature type="compositionally biased region" description="Basic and acidic residues" evidence="1">
    <location>
        <begin position="170"/>
        <end position="180"/>
    </location>
</feature>
<dbReference type="Proteomes" id="UP000019373">
    <property type="component" value="Unassembled WGS sequence"/>
</dbReference>
<evidence type="ECO:0000313" key="4">
    <source>
        <dbReference type="Proteomes" id="UP000019373"/>
    </source>
</evidence>
<dbReference type="SUPFAM" id="SSF81383">
    <property type="entry name" value="F-box domain"/>
    <property type="match status" value="1"/>
</dbReference>
<name>U1HJ06_ENDPU</name>
<dbReference type="Pfam" id="PF00646">
    <property type="entry name" value="F-box"/>
    <property type="match status" value="1"/>
</dbReference>
<evidence type="ECO:0000313" key="3">
    <source>
        <dbReference type="EMBL" id="ERF70170.1"/>
    </source>
</evidence>
<dbReference type="SMART" id="SM00256">
    <property type="entry name" value="FBOX"/>
    <property type="match status" value="1"/>
</dbReference>
<feature type="domain" description="F-box" evidence="2">
    <location>
        <begin position="59"/>
        <end position="109"/>
    </location>
</feature>
<dbReference type="HOGENOM" id="CLU_1421405_0_0_1"/>
<protein>
    <recommendedName>
        <fullName evidence="2">F-box domain-containing protein</fullName>
    </recommendedName>
</protein>
<gene>
    <name evidence="3" type="ORF">EPUS_00357</name>
</gene>
<dbReference type="GeneID" id="19235420"/>
<evidence type="ECO:0000256" key="1">
    <source>
        <dbReference type="SAM" id="MobiDB-lite"/>
    </source>
</evidence>
<dbReference type="CDD" id="cd09917">
    <property type="entry name" value="F-box_SF"/>
    <property type="match status" value="1"/>
</dbReference>
<dbReference type="InterPro" id="IPR036047">
    <property type="entry name" value="F-box-like_dom_sf"/>
</dbReference>
<sequence>MTLKPARLRFFGRIWRSARRKATSRSKNVSTLKMNSSSTTTSCNSSNEAISCTAPMPPSTPFLDIPPELYMMVFDHLDYDCLLKLGATSKHFHSIVSREKVVAALYRREDAIPDPSRIRNEKIGCFQCYRLRSAYFDFDERGIQPKYLADGEQAGRRRCLICLMPSSPLVKEKRDKRSAETPDPGQPDKQP</sequence>
<organism evidence="3 4">
    <name type="scientific">Endocarpon pusillum (strain Z07020 / HMAS-L-300199)</name>
    <name type="common">Lichen-forming fungus</name>
    <dbReference type="NCBI Taxonomy" id="1263415"/>
    <lineage>
        <taxon>Eukaryota</taxon>
        <taxon>Fungi</taxon>
        <taxon>Dikarya</taxon>
        <taxon>Ascomycota</taxon>
        <taxon>Pezizomycotina</taxon>
        <taxon>Eurotiomycetes</taxon>
        <taxon>Chaetothyriomycetidae</taxon>
        <taxon>Verrucariales</taxon>
        <taxon>Verrucariaceae</taxon>
        <taxon>Endocarpon</taxon>
    </lineage>
</organism>
<dbReference type="OrthoDB" id="5281164at2759"/>
<dbReference type="PROSITE" id="PS50181">
    <property type="entry name" value="FBOX"/>
    <property type="match status" value="1"/>
</dbReference>
<evidence type="ECO:0000259" key="2">
    <source>
        <dbReference type="PROSITE" id="PS50181"/>
    </source>
</evidence>
<dbReference type="Gene3D" id="1.20.1280.50">
    <property type="match status" value="1"/>
</dbReference>
<reference evidence="4" key="1">
    <citation type="journal article" date="2014" name="BMC Genomics">
        <title>Genome characteristics reveal the impact of lichenization on lichen-forming fungus Endocarpon pusillum Hedwig (Verrucariales, Ascomycota).</title>
        <authorList>
            <person name="Wang Y.-Y."/>
            <person name="Liu B."/>
            <person name="Zhang X.-Y."/>
            <person name="Zhou Q.-M."/>
            <person name="Zhang T."/>
            <person name="Li H."/>
            <person name="Yu Y.-F."/>
            <person name="Zhang X.-L."/>
            <person name="Hao X.-Y."/>
            <person name="Wang M."/>
            <person name="Wang L."/>
            <person name="Wei J.-C."/>
        </authorList>
    </citation>
    <scope>NUCLEOTIDE SEQUENCE [LARGE SCALE GENOMIC DNA]</scope>
    <source>
        <strain evidence="4">Z07020 / HMAS-L-300199</strain>
    </source>
</reference>
<dbReference type="InterPro" id="IPR001810">
    <property type="entry name" value="F-box_dom"/>
</dbReference>
<dbReference type="RefSeq" id="XP_007804205.1">
    <property type="nucleotide sequence ID" value="XM_007806014.1"/>
</dbReference>
<keyword evidence="4" id="KW-1185">Reference proteome</keyword>
<proteinExistence type="predicted"/>
<accession>U1HJ06</accession>
<feature type="region of interest" description="Disordered" evidence="1">
    <location>
        <begin position="170"/>
        <end position="191"/>
    </location>
</feature>
<dbReference type="EMBL" id="KE721353">
    <property type="protein sequence ID" value="ERF70170.1"/>
    <property type="molecule type" value="Genomic_DNA"/>
</dbReference>